<keyword evidence="9" id="KW-1185">Reference proteome</keyword>
<evidence type="ECO:0000313" key="9">
    <source>
        <dbReference type="Proteomes" id="UP000737018"/>
    </source>
</evidence>
<sequence>MGTQLRKGCFALCFAVILISFGTNMSVAAAALEANPNFSCDATIAECNGDEELLMESEVSRRILADGKSTYNGLKPEKPFCNAQLFSNCIEAINMKTRPCTMYNRCQRGLESS</sequence>
<evidence type="ECO:0000313" key="8">
    <source>
        <dbReference type="EMBL" id="KAF3958181.1"/>
    </source>
</evidence>
<evidence type="ECO:0000256" key="2">
    <source>
        <dbReference type="ARBA" id="ARBA00009178"/>
    </source>
</evidence>
<gene>
    <name evidence="8" type="ORF">CMV_016889</name>
</gene>
<dbReference type="GO" id="GO:0005576">
    <property type="term" value="C:extracellular region"/>
    <property type="evidence" value="ECO:0007669"/>
    <property type="project" value="UniProtKB-SubCell"/>
</dbReference>
<keyword evidence="3" id="KW-0964">Secreted</keyword>
<dbReference type="OrthoDB" id="1303939at2759"/>
<dbReference type="InterPro" id="IPR008801">
    <property type="entry name" value="RALF"/>
</dbReference>
<feature type="chain" id="PRO_5035252424" evidence="7">
    <location>
        <begin position="30"/>
        <end position="113"/>
    </location>
</feature>
<dbReference type="InterPro" id="IPR039252">
    <property type="entry name" value="RALFL27"/>
</dbReference>
<organism evidence="8 9">
    <name type="scientific">Castanea mollissima</name>
    <name type="common">Chinese chestnut</name>
    <dbReference type="NCBI Taxonomy" id="60419"/>
    <lineage>
        <taxon>Eukaryota</taxon>
        <taxon>Viridiplantae</taxon>
        <taxon>Streptophyta</taxon>
        <taxon>Embryophyta</taxon>
        <taxon>Tracheophyta</taxon>
        <taxon>Spermatophyta</taxon>
        <taxon>Magnoliopsida</taxon>
        <taxon>eudicotyledons</taxon>
        <taxon>Gunneridae</taxon>
        <taxon>Pentapetalae</taxon>
        <taxon>rosids</taxon>
        <taxon>fabids</taxon>
        <taxon>Fagales</taxon>
        <taxon>Fagaceae</taxon>
        <taxon>Castanea</taxon>
    </lineage>
</organism>
<evidence type="ECO:0000256" key="1">
    <source>
        <dbReference type="ARBA" id="ARBA00004613"/>
    </source>
</evidence>
<evidence type="ECO:0000256" key="7">
    <source>
        <dbReference type="SAM" id="SignalP"/>
    </source>
</evidence>
<comment type="subcellular location">
    <subcellularLocation>
        <location evidence="1">Secreted</location>
    </subcellularLocation>
</comment>
<dbReference type="AlphaFoldDB" id="A0A8J4VRA0"/>
<reference evidence="8" key="1">
    <citation type="submission" date="2020-03" db="EMBL/GenBank/DDBJ databases">
        <title>Castanea mollissima Vanexum genome sequencing.</title>
        <authorList>
            <person name="Staton M."/>
        </authorList>
    </citation>
    <scope>NUCLEOTIDE SEQUENCE</scope>
    <source>
        <tissue evidence="8">Leaf</tissue>
    </source>
</reference>
<dbReference type="GO" id="GO:0040008">
    <property type="term" value="P:regulation of growth"/>
    <property type="evidence" value="ECO:0007669"/>
    <property type="project" value="UniProtKB-ARBA"/>
</dbReference>
<dbReference type="PANTHER" id="PTHR39112">
    <property type="entry name" value="PROTEIN RALF-LIKE 27-RELATED"/>
    <property type="match status" value="1"/>
</dbReference>
<name>A0A8J4VRA0_9ROSI</name>
<evidence type="ECO:0000256" key="6">
    <source>
        <dbReference type="ARBA" id="ARBA00023157"/>
    </source>
</evidence>
<dbReference type="PANTHER" id="PTHR39112:SF1">
    <property type="entry name" value="PROTEIN RALF-LIKE 27"/>
    <property type="match status" value="1"/>
</dbReference>
<evidence type="ECO:0000256" key="3">
    <source>
        <dbReference type="ARBA" id="ARBA00022525"/>
    </source>
</evidence>
<protein>
    <submittedName>
        <fullName evidence="8">Uncharacterized protein</fullName>
    </submittedName>
</protein>
<dbReference type="GO" id="GO:0005179">
    <property type="term" value="F:hormone activity"/>
    <property type="evidence" value="ECO:0007669"/>
    <property type="project" value="UniProtKB-KW"/>
</dbReference>
<evidence type="ECO:0000256" key="5">
    <source>
        <dbReference type="ARBA" id="ARBA00022729"/>
    </source>
</evidence>
<accession>A0A8J4VRA0</accession>
<proteinExistence type="inferred from homology"/>
<dbReference type="Proteomes" id="UP000737018">
    <property type="component" value="Unassembled WGS sequence"/>
</dbReference>
<dbReference type="EMBL" id="JRKL02002622">
    <property type="protein sequence ID" value="KAF3958181.1"/>
    <property type="molecule type" value="Genomic_DNA"/>
</dbReference>
<keyword evidence="6" id="KW-1015">Disulfide bond</keyword>
<keyword evidence="4" id="KW-0372">Hormone</keyword>
<feature type="signal peptide" evidence="7">
    <location>
        <begin position="1"/>
        <end position="29"/>
    </location>
</feature>
<dbReference type="Pfam" id="PF05498">
    <property type="entry name" value="RALF"/>
    <property type="match status" value="1"/>
</dbReference>
<evidence type="ECO:0000256" key="4">
    <source>
        <dbReference type="ARBA" id="ARBA00022702"/>
    </source>
</evidence>
<comment type="caution">
    <text evidence="8">The sequence shown here is derived from an EMBL/GenBank/DDBJ whole genome shotgun (WGS) entry which is preliminary data.</text>
</comment>
<keyword evidence="5 7" id="KW-0732">Signal</keyword>
<comment type="similarity">
    <text evidence="2">Belongs to the plant rapid alkalinization factor (RALF) family.</text>
</comment>